<reference evidence="1 2" key="1">
    <citation type="submission" date="2019-02" db="EMBL/GenBank/DDBJ databases">
        <title>Prokaryotic population dynamics and viral predation in marine succession experiment using metagenomics: the confinement effect.</title>
        <authorList>
            <person name="Haro-Moreno J.M."/>
            <person name="Rodriguez-Valera F."/>
            <person name="Lopez-Perez M."/>
        </authorList>
    </citation>
    <scope>NUCLEOTIDE SEQUENCE [LARGE SCALE GENOMIC DNA]</scope>
    <source>
        <strain evidence="1">MED-G170</strain>
    </source>
</reference>
<evidence type="ECO:0000313" key="1">
    <source>
        <dbReference type="EMBL" id="RZO19897.1"/>
    </source>
</evidence>
<sequence length="548" mass="61048">MTQPVLSQILDAKSLNSDKDGQAILIEGSGTYHRQISTDQSVAQNFFDQGLRYAWGFYFPESIASYQRAAMSDPTHPMIYWGLAHAMGPNPNSRYSGMPDDPKSEGLRAIKKALKLIQNASVIEQDMIKALFVLYDKDSISDDHQRDLAYIQAAKQLQKKYPNDPDIASLYAASFMNVGRWNYWKHDGSPVGDTGKIAEMLERTLASHPDHPGANHLYIHLMEASREPQRALDSANRLAATMPMAGHMVHMPSHIYIRVGQFEKAVASNVESQKVDKEFLEIWGDRPLPNLGTYPLSAKIHAPHAIDFIKYAASFQGNYETAIDAATKLASKIRPENAKYGRNQKRLSGVCLVNKMFGRWDKIIGSQPIAFGTPYLDGIWSYCIGSAYLAKGDVGSARQELGKIWKIISLSNIDQYQVGPTPVSSILRIAALGLSGEIKQASGDINSAILDYEAAVAIEDKNGYIEPPDWPQPMRHYLGAALLDAGRANEAEATYREDLDWHQNNGWALFGLWQSLAAQGKAQEAKSVYERYEHAWRNADTKLARSRL</sequence>
<dbReference type="PANTHER" id="PTHR45588">
    <property type="entry name" value="TPR DOMAIN-CONTAINING PROTEIN"/>
    <property type="match status" value="1"/>
</dbReference>
<dbReference type="Proteomes" id="UP000315889">
    <property type="component" value="Unassembled WGS sequence"/>
</dbReference>
<name>A0A520MF99_9GAMM</name>
<dbReference type="PANTHER" id="PTHR45588:SF1">
    <property type="entry name" value="WW DOMAIN-CONTAINING PROTEIN"/>
    <property type="match status" value="1"/>
</dbReference>
<dbReference type="EMBL" id="SHBP01000007">
    <property type="protein sequence ID" value="RZO19897.1"/>
    <property type="molecule type" value="Genomic_DNA"/>
</dbReference>
<accession>A0A520MF99</accession>
<comment type="caution">
    <text evidence="1">The sequence shown here is derived from an EMBL/GenBank/DDBJ whole genome shotgun (WGS) entry which is preliminary data.</text>
</comment>
<dbReference type="Gene3D" id="1.25.40.10">
    <property type="entry name" value="Tetratricopeptide repeat domain"/>
    <property type="match status" value="2"/>
</dbReference>
<dbReference type="AlphaFoldDB" id="A0A520MF99"/>
<evidence type="ECO:0000313" key="2">
    <source>
        <dbReference type="Proteomes" id="UP000315889"/>
    </source>
</evidence>
<dbReference type="InterPro" id="IPR011990">
    <property type="entry name" value="TPR-like_helical_dom_sf"/>
</dbReference>
<organism evidence="1 2">
    <name type="scientific">SAR92 clade bacterium</name>
    <dbReference type="NCBI Taxonomy" id="2315479"/>
    <lineage>
        <taxon>Bacteria</taxon>
        <taxon>Pseudomonadati</taxon>
        <taxon>Pseudomonadota</taxon>
        <taxon>Gammaproteobacteria</taxon>
        <taxon>Cellvibrionales</taxon>
        <taxon>Porticoccaceae</taxon>
        <taxon>SAR92 clade</taxon>
    </lineage>
</organism>
<evidence type="ECO:0008006" key="3">
    <source>
        <dbReference type="Google" id="ProtNLM"/>
    </source>
</evidence>
<gene>
    <name evidence="1" type="ORF">EVB03_05955</name>
</gene>
<protein>
    <recommendedName>
        <fullName evidence="3">Tetratricopeptide repeat protein</fullName>
    </recommendedName>
</protein>
<proteinExistence type="predicted"/>
<dbReference type="SUPFAM" id="SSF48452">
    <property type="entry name" value="TPR-like"/>
    <property type="match status" value="2"/>
</dbReference>